<organism evidence="2 3">
    <name type="scientific">Aeromonas caviae</name>
    <name type="common">Aeromonas punctata</name>
    <dbReference type="NCBI Taxonomy" id="648"/>
    <lineage>
        <taxon>Bacteria</taxon>
        <taxon>Pseudomonadati</taxon>
        <taxon>Pseudomonadota</taxon>
        <taxon>Gammaproteobacteria</taxon>
        <taxon>Aeromonadales</taxon>
        <taxon>Aeromonadaceae</taxon>
        <taxon>Aeromonas</taxon>
    </lineage>
</organism>
<protein>
    <recommendedName>
        <fullName evidence="1">FRG domain-containing protein</fullName>
    </recommendedName>
</protein>
<feature type="domain" description="FRG" evidence="1">
    <location>
        <begin position="77"/>
        <end position="180"/>
    </location>
</feature>
<sequence length="294" mass="34158">MVSWESIKNLYDNNISHSNKADVSMTIDGDRMKISAKTDINVNLIAELSLQKVTEESLIQSSEMSWEQYKKHVSEILDDQMVFRGQKQPWPLQTSFHRRGRYRTDLFISKDIPILHQRLCSITSHYFNLDDPKQNGAFFNLLQHHGYPTPLLDWSYSPFVAAFFAFREWAKGHANNNECIRIYIFNNKLWRQRLTQINYLNPPFPHLSATDFAAINNPRVIPQQALTTVTNVVNIEAYILSVEKSNGVKFLHAIDIPVKYRDEAMRELRYMGITAGSMFPGIDGVCEEMKDRFF</sequence>
<gene>
    <name evidence="2" type="ORF">WP2W18E01_37250</name>
</gene>
<dbReference type="Proteomes" id="UP000515756">
    <property type="component" value="Chromosome"/>
</dbReference>
<evidence type="ECO:0000313" key="2">
    <source>
        <dbReference type="EMBL" id="BBQ32143.1"/>
    </source>
</evidence>
<accession>A0A6S4TYR9</accession>
<dbReference type="EMBL" id="AP021927">
    <property type="protein sequence ID" value="BBQ32143.1"/>
    <property type="molecule type" value="Genomic_DNA"/>
</dbReference>
<proteinExistence type="predicted"/>
<name>A0A6S4TYR9_AERCA</name>
<dbReference type="Pfam" id="PF08867">
    <property type="entry name" value="FRG"/>
    <property type="match status" value="1"/>
</dbReference>
<reference evidence="2 3" key="1">
    <citation type="submission" date="2019-12" db="EMBL/GenBank/DDBJ databases">
        <title>complete genome sequences of Aeromonas caviae str. WP2-W18-ESBL-01 isolated from wastewater treatment plant effluent.</title>
        <authorList>
            <person name="Sekizuka T."/>
            <person name="Itokawa K."/>
            <person name="Yatsu K."/>
            <person name="Inamine Y."/>
            <person name="Kuroda M."/>
        </authorList>
    </citation>
    <scope>NUCLEOTIDE SEQUENCE [LARGE SCALE GENOMIC DNA]</scope>
    <source>
        <strain evidence="2 3">WP2-W18-ESBL-01</strain>
    </source>
</reference>
<dbReference type="SMART" id="SM00901">
    <property type="entry name" value="FRG"/>
    <property type="match status" value="1"/>
</dbReference>
<evidence type="ECO:0000313" key="3">
    <source>
        <dbReference type="Proteomes" id="UP000515756"/>
    </source>
</evidence>
<evidence type="ECO:0000259" key="1">
    <source>
        <dbReference type="SMART" id="SM00901"/>
    </source>
</evidence>
<dbReference type="InterPro" id="IPR014966">
    <property type="entry name" value="FRG-dom"/>
</dbReference>
<dbReference type="AlphaFoldDB" id="A0A6S4TYR9"/>